<dbReference type="EMBL" id="FNFT01000003">
    <property type="protein sequence ID" value="SDK05893.1"/>
    <property type="molecule type" value="Genomic_DNA"/>
</dbReference>
<sequence length="130" mass="13560">MMNFRENEDAVSPVIGVILMVAITVILAAVIAAFVFGMSSNVDTTKTVAVTAALNNTQGLVVTLQGSGDVDLLNSLNMSIDGGNFSEISGDDIRVGAQLYSAANITPGNHVVVVAHFADGSQQVVLDKFY</sequence>
<accession>A0A1G8YSY6</accession>
<dbReference type="OrthoDB" id="107807at2157"/>
<keyword evidence="3" id="KW-0966">Cell projection</keyword>
<dbReference type="Proteomes" id="UP000326500">
    <property type="component" value="Unassembled WGS sequence"/>
</dbReference>
<evidence type="ECO:0000313" key="3">
    <source>
        <dbReference type="EMBL" id="SDK05893.1"/>
    </source>
</evidence>
<dbReference type="PANTHER" id="PTHR38138">
    <property type="entry name" value="VNG6441H"/>
    <property type="match status" value="1"/>
</dbReference>
<feature type="domain" description="Archaeal Type IV pilin N-terminal" evidence="2">
    <location>
        <begin position="9"/>
        <end position="81"/>
    </location>
</feature>
<evidence type="ECO:0000313" key="4">
    <source>
        <dbReference type="Proteomes" id="UP000326500"/>
    </source>
</evidence>
<keyword evidence="1" id="KW-1133">Transmembrane helix</keyword>
<keyword evidence="1" id="KW-0812">Transmembrane</keyword>
<dbReference type="PANTHER" id="PTHR38138:SF1">
    <property type="entry name" value="ARCHAEAL TYPE IV PILIN N-TERMINAL DOMAIN-CONTAINING PROTEIN"/>
    <property type="match status" value="1"/>
</dbReference>
<name>A0A1G8YSY6_9EURY</name>
<keyword evidence="3" id="KW-0282">Flagellum</keyword>
<proteinExistence type="predicted"/>
<keyword evidence="4" id="KW-1185">Reference proteome</keyword>
<dbReference type="InterPro" id="IPR012859">
    <property type="entry name" value="Pilin_N_archaeal"/>
</dbReference>
<evidence type="ECO:0000256" key="1">
    <source>
        <dbReference type="SAM" id="Phobius"/>
    </source>
</evidence>
<evidence type="ECO:0000259" key="2">
    <source>
        <dbReference type="Pfam" id="PF07790"/>
    </source>
</evidence>
<dbReference type="RefSeq" id="WP_066953946.1">
    <property type="nucleotide sequence ID" value="NZ_BCNX01000003.1"/>
</dbReference>
<feature type="transmembrane region" description="Helical" evidence="1">
    <location>
        <begin position="12"/>
        <end position="36"/>
    </location>
</feature>
<reference evidence="3 4" key="1">
    <citation type="submission" date="2016-10" db="EMBL/GenBank/DDBJ databases">
        <authorList>
            <person name="Varghese N."/>
            <person name="Submissions S."/>
        </authorList>
    </citation>
    <scope>NUCLEOTIDE SEQUENCE [LARGE SCALE GENOMIC DNA]</scope>
    <source>
        <strain evidence="3 4">DSM 2373</strain>
    </source>
</reference>
<dbReference type="InterPro" id="IPR013373">
    <property type="entry name" value="Flagellin/pilin_N_arc"/>
</dbReference>
<dbReference type="Pfam" id="PF07790">
    <property type="entry name" value="Pilin_N"/>
    <property type="match status" value="1"/>
</dbReference>
<protein>
    <submittedName>
        <fullName evidence="3">Flagellin N-terminal-like domain-containing protein</fullName>
    </submittedName>
</protein>
<gene>
    <name evidence="3" type="ORF">SAMN04488571_103189</name>
</gene>
<keyword evidence="1" id="KW-0472">Membrane</keyword>
<dbReference type="NCBIfam" id="TIGR02537">
    <property type="entry name" value="arch_flag_Nterm"/>
    <property type="match status" value="1"/>
</dbReference>
<organism evidence="3 4">
    <name type="scientific">Methanoculleus thermophilus</name>
    <dbReference type="NCBI Taxonomy" id="2200"/>
    <lineage>
        <taxon>Archaea</taxon>
        <taxon>Methanobacteriati</taxon>
        <taxon>Methanobacteriota</taxon>
        <taxon>Stenosarchaea group</taxon>
        <taxon>Methanomicrobia</taxon>
        <taxon>Methanomicrobiales</taxon>
        <taxon>Methanomicrobiaceae</taxon>
        <taxon>Methanoculleus</taxon>
    </lineage>
</organism>
<keyword evidence="3" id="KW-0969">Cilium</keyword>
<dbReference type="AlphaFoldDB" id="A0A1G8YSY6"/>